<protein>
    <submittedName>
        <fullName evidence="4">Cupin domain protein</fullName>
    </submittedName>
</protein>
<dbReference type="GO" id="GO:0051920">
    <property type="term" value="F:peroxiredoxin activity"/>
    <property type="evidence" value="ECO:0007669"/>
    <property type="project" value="InterPro"/>
</dbReference>
<feature type="domain" description="Cupin type-2" evidence="3">
    <location>
        <begin position="176"/>
        <end position="236"/>
    </location>
</feature>
<dbReference type="Pfam" id="PF02627">
    <property type="entry name" value="CMD"/>
    <property type="match status" value="1"/>
</dbReference>
<dbReference type="HOGENOM" id="CLU_072993_0_0_11"/>
<dbReference type="CDD" id="cd02233">
    <property type="entry name" value="cupin_HNL-like"/>
    <property type="match status" value="1"/>
</dbReference>
<evidence type="ECO:0000313" key="5">
    <source>
        <dbReference type="Proteomes" id="UP000004946"/>
    </source>
</evidence>
<feature type="domain" description="Carboxymuconolactone decarboxylase-like" evidence="2">
    <location>
        <begin position="18"/>
        <end position="102"/>
    </location>
</feature>
<sequence>MAKIVQTAGRDRLGDFAPQFAHLNDDVLFGEEWNNEDISLKARSIITISVFIGRGLADSSLLAHLKSGKANGISKTEIAAIITHAAFYAGWPVAWAAFNLAKQVWNDDRADQAEAEAGQGKADQDKPACDETTSLEDYAKTIFFPVGDTNDANAQYFEGQSYLAPVQAEGVPIANVTFEPGCINHWHVHHASQGGGQMLIAVGGRGYYQIEGQDPVAMLPGDVAFIPANAKHWHGAAPHSWFSHLAFMRPGEDLENEWLEPVDRETYLRLS</sequence>
<dbReference type="InterPro" id="IPR011051">
    <property type="entry name" value="RmlC_Cupin_sf"/>
</dbReference>
<dbReference type="SUPFAM" id="SSF51182">
    <property type="entry name" value="RmlC-like cupins"/>
    <property type="match status" value="1"/>
</dbReference>
<dbReference type="PANTHER" id="PTHR43698">
    <property type="entry name" value="RIBD C-TERMINAL DOMAIN CONTAINING PROTEIN"/>
    <property type="match status" value="1"/>
</dbReference>
<dbReference type="SUPFAM" id="SSF69118">
    <property type="entry name" value="AhpD-like"/>
    <property type="match status" value="1"/>
</dbReference>
<name>E6K1P8_PARDN</name>
<dbReference type="Proteomes" id="UP000004946">
    <property type="component" value="Chromosome"/>
</dbReference>
<accession>E6K1P8</accession>
<dbReference type="PANTHER" id="PTHR43698:SF1">
    <property type="entry name" value="BLL4564 PROTEIN"/>
    <property type="match status" value="1"/>
</dbReference>
<evidence type="ECO:0000259" key="3">
    <source>
        <dbReference type="Pfam" id="PF07883"/>
    </source>
</evidence>
<dbReference type="Gene3D" id="2.60.120.10">
    <property type="entry name" value="Jelly Rolls"/>
    <property type="match status" value="1"/>
</dbReference>
<dbReference type="InterPro" id="IPR047263">
    <property type="entry name" value="HNL-like_cupin"/>
</dbReference>
<dbReference type="InterPro" id="IPR029032">
    <property type="entry name" value="AhpD-like"/>
</dbReference>
<dbReference type="KEGG" id="pdo:PSDT_0895"/>
<dbReference type="RefSeq" id="WP_006289112.1">
    <property type="nucleotide sequence ID" value="NZ_AP012333.1"/>
</dbReference>
<proteinExistence type="predicted"/>
<dbReference type="InterPro" id="IPR014710">
    <property type="entry name" value="RmlC-like_jellyroll"/>
</dbReference>
<dbReference type="AlphaFoldDB" id="E6K1P8"/>
<gene>
    <name evidence="4" type="ORF">HMPREF0620_0734</name>
</gene>
<dbReference type="PATRIC" id="fig|864564.6.peg.979"/>
<evidence type="ECO:0000256" key="1">
    <source>
        <dbReference type="SAM" id="MobiDB-lite"/>
    </source>
</evidence>
<comment type="caution">
    <text evidence="4">The sequence shown here is derived from an EMBL/GenBank/DDBJ whole genome shotgun (WGS) entry which is preliminary data.</text>
</comment>
<feature type="region of interest" description="Disordered" evidence="1">
    <location>
        <begin position="111"/>
        <end position="130"/>
    </location>
</feature>
<dbReference type="eggNOG" id="COG1917">
    <property type="taxonomic scope" value="Bacteria"/>
</dbReference>
<dbReference type="InterPro" id="IPR003779">
    <property type="entry name" value="CMD-like"/>
</dbReference>
<dbReference type="InterPro" id="IPR013096">
    <property type="entry name" value="Cupin_2"/>
</dbReference>
<keyword evidence="5" id="KW-1185">Reference proteome</keyword>
<dbReference type="EMBL" id="AEON01000001">
    <property type="protein sequence ID" value="EFT83729.1"/>
    <property type="molecule type" value="Genomic_DNA"/>
</dbReference>
<evidence type="ECO:0000313" key="4">
    <source>
        <dbReference type="EMBL" id="EFT83729.1"/>
    </source>
</evidence>
<dbReference type="eggNOG" id="COG0599">
    <property type="taxonomic scope" value="Bacteria"/>
</dbReference>
<organism evidence="4 5">
    <name type="scientific">Parascardovia denticolens DSM 10105 = JCM 12538</name>
    <dbReference type="NCBI Taxonomy" id="864564"/>
    <lineage>
        <taxon>Bacteria</taxon>
        <taxon>Bacillati</taxon>
        <taxon>Actinomycetota</taxon>
        <taxon>Actinomycetes</taxon>
        <taxon>Bifidobacteriales</taxon>
        <taxon>Bifidobacteriaceae</taxon>
        <taxon>Parascardovia</taxon>
    </lineage>
</organism>
<dbReference type="Pfam" id="PF07883">
    <property type="entry name" value="Cupin_2"/>
    <property type="match status" value="1"/>
</dbReference>
<dbReference type="Gene3D" id="1.20.1290.10">
    <property type="entry name" value="AhpD-like"/>
    <property type="match status" value="1"/>
</dbReference>
<evidence type="ECO:0000259" key="2">
    <source>
        <dbReference type="Pfam" id="PF02627"/>
    </source>
</evidence>
<reference evidence="4 5" key="1">
    <citation type="submission" date="2010-12" db="EMBL/GenBank/DDBJ databases">
        <authorList>
            <person name="Muzny D."/>
            <person name="Qin X."/>
            <person name="Buhay C."/>
            <person name="Dugan-Rocha S."/>
            <person name="Ding Y."/>
            <person name="Chen G."/>
            <person name="Hawes A."/>
            <person name="Holder M."/>
            <person name="Jhangiani S."/>
            <person name="Johnson A."/>
            <person name="Khan Z."/>
            <person name="Li Z."/>
            <person name="Liu W."/>
            <person name="Liu X."/>
            <person name="Perez L."/>
            <person name="Shen H."/>
            <person name="Wang Q."/>
            <person name="Watt J."/>
            <person name="Xi L."/>
            <person name="Xin Y."/>
            <person name="Zhou J."/>
            <person name="Deng J."/>
            <person name="Jiang H."/>
            <person name="Liu Y."/>
            <person name="Qu J."/>
            <person name="Song X.-Z."/>
            <person name="Zhang L."/>
            <person name="Villasana D."/>
            <person name="Johnson A."/>
            <person name="Liu J."/>
            <person name="Liyanage D."/>
            <person name="Lorensuhewa L."/>
            <person name="Robinson T."/>
            <person name="Song A."/>
            <person name="Song B.-B."/>
            <person name="Dinh H."/>
            <person name="Thornton R."/>
            <person name="Coyle M."/>
            <person name="Francisco L."/>
            <person name="Jackson L."/>
            <person name="Javaid M."/>
            <person name="Korchina V."/>
            <person name="Kovar C."/>
            <person name="Mata R."/>
            <person name="Mathew T."/>
            <person name="Ngo R."/>
            <person name="Nguyen L."/>
            <person name="Nguyen N."/>
            <person name="Okwuonu G."/>
            <person name="Ongeri F."/>
            <person name="Pham C."/>
            <person name="Simmons D."/>
            <person name="Wilczek-Boney K."/>
            <person name="Hale W."/>
            <person name="Jakkamsetti A."/>
            <person name="Pham P."/>
            <person name="Ruth R."/>
            <person name="San Lucas F."/>
            <person name="Warren J."/>
            <person name="Zhang J."/>
            <person name="Zhao Z."/>
            <person name="Zhou C."/>
            <person name="Zhu D."/>
            <person name="Lee S."/>
            <person name="Bess C."/>
            <person name="Blankenburg K."/>
            <person name="Forbes L."/>
            <person name="Fu Q."/>
            <person name="Gubbala S."/>
            <person name="Hirani K."/>
            <person name="Jayaseelan J.C."/>
            <person name="Lara F."/>
            <person name="Munidasa M."/>
            <person name="Palculict T."/>
            <person name="Patil S."/>
            <person name="Pu L.-L."/>
            <person name="Saada N."/>
            <person name="Tang L."/>
            <person name="Weissenberger G."/>
            <person name="Zhu Y."/>
            <person name="Hemphill L."/>
            <person name="Shang Y."/>
            <person name="Youmans B."/>
            <person name="Ayvaz T."/>
            <person name="Ross M."/>
            <person name="Santibanez J."/>
            <person name="Aqrawi P."/>
            <person name="Gross S."/>
            <person name="Joshi V."/>
            <person name="Fowler G."/>
            <person name="Nazareth L."/>
            <person name="Reid J."/>
            <person name="Worley K."/>
            <person name="Petrosino J."/>
            <person name="Highlander S."/>
            <person name="Gibbs R."/>
        </authorList>
    </citation>
    <scope>NUCLEOTIDE SEQUENCE [LARGE SCALE GENOMIC DNA]</scope>
    <source>
        <strain evidence="4 5">DSM 10105</strain>
    </source>
</reference>